<keyword evidence="2" id="KW-1133">Transmembrane helix</keyword>
<keyword evidence="2" id="KW-0812">Transmembrane</keyword>
<reference evidence="4" key="1">
    <citation type="journal article" date="2005" name="Nature">
        <title>The map-based sequence of the rice genome.</title>
        <authorList>
            <consortium name="International rice genome sequencing project (IRGSP)"/>
            <person name="Matsumoto T."/>
            <person name="Wu J."/>
            <person name="Kanamori H."/>
            <person name="Katayose Y."/>
            <person name="Fujisawa M."/>
            <person name="Namiki N."/>
            <person name="Mizuno H."/>
            <person name="Yamamoto K."/>
            <person name="Antonio B.A."/>
            <person name="Baba T."/>
            <person name="Sakata K."/>
            <person name="Nagamura Y."/>
            <person name="Aoki H."/>
            <person name="Arikawa K."/>
            <person name="Arita K."/>
            <person name="Bito T."/>
            <person name="Chiden Y."/>
            <person name="Fujitsuka N."/>
            <person name="Fukunaka R."/>
            <person name="Hamada M."/>
            <person name="Harada C."/>
            <person name="Hayashi A."/>
            <person name="Hijishita S."/>
            <person name="Honda M."/>
            <person name="Hosokawa S."/>
            <person name="Ichikawa Y."/>
            <person name="Idonuma A."/>
            <person name="Iijima M."/>
            <person name="Ikeda M."/>
            <person name="Ikeno M."/>
            <person name="Ito K."/>
            <person name="Ito S."/>
            <person name="Ito T."/>
            <person name="Ito Y."/>
            <person name="Ito Y."/>
            <person name="Iwabuchi A."/>
            <person name="Kamiya K."/>
            <person name="Karasawa W."/>
            <person name="Kurita K."/>
            <person name="Katagiri S."/>
            <person name="Kikuta A."/>
            <person name="Kobayashi H."/>
            <person name="Kobayashi N."/>
            <person name="Machita K."/>
            <person name="Maehara T."/>
            <person name="Masukawa M."/>
            <person name="Mizubayashi T."/>
            <person name="Mukai Y."/>
            <person name="Nagasaki H."/>
            <person name="Nagata Y."/>
            <person name="Naito S."/>
            <person name="Nakashima M."/>
            <person name="Nakama Y."/>
            <person name="Nakamichi Y."/>
            <person name="Nakamura M."/>
            <person name="Meguro A."/>
            <person name="Negishi M."/>
            <person name="Ohta I."/>
            <person name="Ohta T."/>
            <person name="Okamoto M."/>
            <person name="Ono N."/>
            <person name="Saji S."/>
            <person name="Sakaguchi M."/>
            <person name="Sakai K."/>
            <person name="Shibata M."/>
            <person name="Shimokawa T."/>
            <person name="Song J."/>
            <person name="Takazaki Y."/>
            <person name="Terasawa K."/>
            <person name="Tsugane M."/>
            <person name="Tsuji K."/>
            <person name="Ueda S."/>
            <person name="Waki K."/>
            <person name="Yamagata H."/>
            <person name="Yamamoto M."/>
            <person name="Yamamoto S."/>
            <person name="Yamane H."/>
            <person name="Yoshiki S."/>
            <person name="Yoshihara R."/>
            <person name="Yukawa K."/>
            <person name="Zhong H."/>
            <person name="Yano M."/>
            <person name="Yuan Q."/>
            <person name="Ouyang S."/>
            <person name="Liu J."/>
            <person name="Jones K.M."/>
            <person name="Gansberger K."/>
            <person name="Moffat K."/>
            <person name="Hill J."/>
            <person name="Bera J."/>
            <person name="Fadrosh D."/>
            <person name="Jin S."/>
            <person name="Johri S."/>
            <person name="Kim M."/>
            <person name="Overton L."/>
            <person name="Reardon M."/>
            <person name="Tsitrin T."/>
            <person name="Vuong H."/>
            <person name="Weaver B."/>
            <person name="Ciecko A."/>
            <person name="Tallon L."/>
            <person name="Jackson J."/>
            <person name="Pai G."/>
            <person name="Aken S.V."/>
            <person name="Utterback T."/>
            <person name="Reidmuller S."/>
            <person name="Feldblyum T."/>
            <person name="Hsiao J."/>
            <person name="Zismann V."/>
            <person name="Iobst S."/>
            <person name="de Vazeille A.R."/>
            <person name="Buell C.R."/>
            <person name="Ying K."/>
            <person name="Li Y."/>
            <person name="Lu T."/>
            <person name="Huang Y."/>
            <person name="Zhao Q."/>
            <person name="Feng Q."/>
            <person name="Zhang L."/>
            <person name="Zhu J."/>
            <person name="Weng Q."/>
            <person name="Mu J."/>
            <person name="Lu Y."/>
            <person name="Fan D."/>
            <person name="Liu Y."/>
            <person name="Guan J."/>
            <person name="Zhang Y."/>
            <person name="Yu S."/>
            <person name="Liu X."/>
            <person name="Zhang Y."/>
            <person name="Hong G."/>
            <person name="Han B."/>
            <person name="Choisne N."/>
            <person name="Demange N."/>
            <person name="Orjeda G."/>
            <person name="Samain S."/>
            <person name="Cattolico L."/>
            <person name="Pelletier E."/>
            <person name="Couloux A."/>
            <person name="Segurens B."/>
            <person name="Wincker P."/>
            <person name="D'Hont A."/>
            <person name="Scarpelli C."/>
            <person name="Weissenbach J."/>
            <person name="Salanoubat M."/>
            <person name="Quetier F."/>
            <person name="Yu Y."/>
            <person name="Kim H.R."/>
            <person name="Rambo T."/>
            <person name="Currie J."/>
            <person name="Collura K."/>
            <person name="Luo M."/>
            <person name="Yang T."/>
            <person name="Ammiraju J.S.S."/>
            <person name="Engler F."/>
            <person name="Soderlund C."/>
            <person name="Wing R.A."/>
            <person name="Palmer L.E."/>
            <person name="de la Bastide M."/>
            <person name="Spiegel L."/>
            <person name="Nascimento L."/>
            <person name="Zutavern T."/>
            <person name="O'Shaughnessy A."/>
            <person name="Dike S."/>
            <person name="Dedhia N."/>
            <person name="Preston R."/>
            <person name="Balija V."/>
            <person name="McCombie W.R."/>
            <person name="Chow T."/>
            <person name="Chen H."/>
            <person name="Chung M."/>
            <person name="Chen C."/>
            <person name="Shaw J."/>
            <person name="Wu H."/>
            <person name="Hsiao K."/>
            <person name="Chao Y."/>
            <person name="Chu M."/>
            <person name="Cheng C."/>
            <person name="Hour A."/>
            <person name="Lee P."/>
            <person name="Lin S."/>
            <person name="Lin Y."/>
            <person name="Liou J."/>
            <person name="Liu S."/>
            <person name="Hsing Y."/>
            <person name="Raghuvanshi S."/>
            <person name="Mohanty A."/>
            <person name="Bharti A.K."/>
            <person name="Gaur A."/>
            <person name="Gupta V."/>
            <person name="Kumar D."/>
            <person name="Ravi V."/>
            <person name="Vij S."/>
            <person name="Kapur A."/>
            <person name="Khurana P."/>
            <person name="Khurana P."/>
            <person name="Khurana J.P."/>
            <person name="Tyagi A.K."/>
            <person name="Gaikwad K."/>
            <person name="Singh A."/>
            <person name="Dalal V."/>
            <person name="Srivastava S."/>
            <person name="Dixit A."/>
            <person name="Pal A.K."/>
            <person name="Ghazi I.A."/>
            <person name="Yadav M."/>
            <person name="Pandit A."/>
            <person name="Bhargava A."/>
            <person name="Sureshbabu K."/>
            <person name="Batra K."/>
            <person name="Sharma T.R."/>
            <person name="Mohapatra T."/>
            <person name="Singh N.K."/>
            <person name="Messing J."/>
            <person name="Nelson A.B."/>
            <person name="Fuks G."/>
            <person name="Kavchok S."/>
            <person name="Keizer G."/>
            <person name="Linton E."/>
            <person name="Llaca V."/>
            <person name="Song R."/>
            <person name="Tanyolac B."/>
            <person name="Young S."/>
            <person name="Ho-Il K."/>
            <person name="Hahn J.H."/>
            <person name="Sangsakoo G."/>
            <person name="Vanavichit A."/>
            <person name="de Mattos Luiz.A.T."/>
            <person name="Zimmer P.D."/>
            <person name="Malone G."/>
            <person name="Dellagostin O."/>
            <person name="de Oliveira A.C."/>
            <person name="Bevan M."/>
            <person name="Bancroft I."/>
            <person name="Minx P."/>
            <person name="Cordum H."/>
            <person name="Wilson R."/>
            <person name="Cheng Z."/>
            <person name="Jin W."/>
            <person name="Jiang J."/>
            <person name="Leong S.A."/>
            <person name="Iwama H."/>
            <person name="Gojobori T."/>
            <person name="Itoh T."/>
            <person name="Niimura Y."/>
            <person name="Fujii Y."/>
            <person name="Habara T."/>
            <person name="Sakai H."/>
            <person name="Sato Y."/>
            <person name="Wilson G."/>
            <person name="Kumar K."/>
            <person name="McCouch S."/>
            <person name="Juretic N."/>
            <person name="Hoen D."/>
            <person name="Wright S."/>
            <person name="Bruskiewich R."/>
            <person name="Bureau T."/>
            <person name="Miyao A."/>
            <person name="Hirochika H."/>
            <person name="Nishikawa T."/>
            <person name="Kadowaki K."/>
            <person name="Sugiura M."/>
            <person name="Burr B."/>
            <person name="Sasaki T."/>
        </authorList>
    </citation>
    <scope>NUCLEOTIDE SEQUENCE [LARGE SCALE GENOMIC DNA]</scope>
    <source>
        <strain evidence="4">cv. Nipponbare</strain>
    </source>
</reference>
<feature type="transmembrane region" description="Helical" evidence="2">
    <location>
        <begin position="45"/>
        <end position="73"/>
    </location>
</feature>
<keyword evidence="2" id="KW-0472">Membrane</keyword>
<reference evidence="3 4" key="2">
    <citation type="journal article" date="2013" name="Plant Cell Physiol.">
        <title>Rice Annotation Project Database (RAP-DB): an integrative and interactive database for rice genomics.</title>
        <authorList>
            <person name="Sakai H."/>
            <person name="Lee S.S."/>
            <person name="Tanaka T."/>
            <person name="Numa H."/>
            <person name="Kim J."/>
            <person name="Kawahara Y."/>
            <person name="Wakimoto H."/>
            <person name="Yang C.C."/>
            <person name="Iwamoto M."/>
            <person name="Abe T."/>
            <person name="Yamada Y."/>
            <person name="Muto A."/>
            <person name="Inokuchi H."/>
            <person name="Ikemura T."/>
            <person name="Matsumoto T."/>
            <person name="Sasaki T."/>
            <person name="Itoh T."/>
        </authorList>
    </citation>
    <scope>NUCLEOTIDE SEQUENCE [LARGE SCALE GENOMIC DNA]</scope>
    <source>
        <strain evidence="4">cv. Nipponbare</strain>
    </source>
</reference>
<dbReference type="EMBL" id="AP014961">
    <property type="protein sequence ID" value="BAS93287.1"/>
    <property type="molecule type" value="Genomic_DNA"/>
</dbReference>
<gene>
    <name evidence="3" type="ordered locus">Os05g0311037</name>
    <name evidence="3" type="ORF">OSNPB_050311037</name>
</gene>
<keyword evidence="4" id="KW-1185">Reference proteome</keyword>
<dbReference type="Gramene" id="Os05t0311037-00">
    <property type="protein sequence ID" value="Os05t0311037-00"/>
    <property type="gene ID" value="Os05g0311037"/>
</dbReference>
<evidence type="ECO:0000256" key="1">
    <source>
        <dbReference type="SAM" id="MobiDB-lite"/>
    </source>
</evidence>
<organism evidence="3 4">
    <name type="scientific">Oryza sativa subsp. japonica</name>
    <name type="common">Rice</name>
    <dbReference type="NCBI Taxonomy" id="39947"/>
    <lineage>
        <taxon>Eukaryota</taxon>
        <taxon>Viridiplantae</taxon>
        <taxon>Streptophyta</taxon>
        <taxon>Embryophyta</taxon>
        <taxon>Tracheophyta</taxon>
        <taxon>Spermatophyta</taxon>
        <taxon>Magnoliopsida</taxon>
        <taxon>Liliopsida</taxon>
        <taxon>Poales</taxon>
        <taxon>Poaceae</taxon>
        <taxon>BOP clade</taxon>
        <taxon>Oryzoideae</taxon>
        <taxon>Oryzeae</taxon>
        <taxon>Oryzinae</taxon>
        <taxon>Oryza</taxon>
        <taxon>Oryza sativa</taxon>
    </lineage>
</organism>
<accession>A0A0P0WKK7</accession>
<sequence length="126" mass="13564">MLSPPNPEPLPNPLPVMLMSPNAFSTTLGPDIAEYPPLSSAVQTFILSSSLAFFFITSLVSLILLCIISLCAFSSWLSISQYCLTCWTVTFSLFPRQMASSKANISSNAVLQTPSSSREGEYSGTS</sequence>
<name>A0A0P0WKK7_ORYSJ</name>
<dbReference type="PaxDb" id="39947-A0A0P0WKK7"/>
<evidence type="ECO:0000313" key="4">
    <source>
        <dbReference type="Proteomes" id="UP000059680"/>
    </source>
</evidence>
<dbReference type="AlphaFoldDB" id="A0A0P0WKK7"/>
<proteinExistence type="predicted"/>
<feature type="region of interest" description="Disordered" evidence="1">
    <location>
        <begin position="103"/>
        <end position="126"/>
    </location>
</feature>
<dbReference type="InParanoid" id="A0A0P0WKK7"/>
<protein>
    <submittedName>
        <fullName evidence="3">Os05g0311037 protein</fullName>
    </submittedName>
</protein>
<evidence type="ECO:0000256" key="2">
    <source>
        <dbReference type="SAM" id="Phobius"/>
    </source>
</evidence>
<dbReference type="Proteomes" id="UP000059680">
    <property type="component" value="Chromosome 5"/>
</dbReference>
<reference evidence="3 4" key="3">
    <citation type="journal article" date="2013" name="Rice">
        <title>Improvement of the Oryza sativa Nipponbare reference genome using next generation sequence and optical map data.</title>
        <authorList>
            <person name="Kawahara Y."/>
            <person name="de la Bastide M."/>
            <person name="Hamilton J.P."/>
            <person name="Kanamori H."/>
            <person name="McCombie W.R."/>
            <person name="Ouyang S."/>
            <person name="Schwartz D.C."/>
            <person name="Tanaka T."/>
            <person name="Wu J."/>
            <person name="Zhou S."/>
            <person name="Childs K.L."/>
            <person name="Davidson R.M."/>
            <person name="Lin H."/>
            <person name="Quesada-Ocampo L."/>
            <person name="Vaillancourt B."/>
            <person name="Sakai H."/>
            <person name="Lee S.S."/>
            <person name="Kim J."/>
            <person name="Numa H."/>
            <person name="Itoh T."/>
            <person name="Buell C.R."/>
            <person name="Matsumoto T."/>
        </authorList>
    </citation>
    <scope>NUCLEOTIDE SEQUENCE [LARGE SCALE GENOMIC DNA]</scope>
    <source>
        <strain evidence="4">cv. Nipponbare</strain>
    </source>
</reference>
<evidence type="ECO:0000313" key="3">
    <source>
        <dbReference type="EMBL" id="BAS93287.1"/>
    </source>
</evidence>